<dbReference type="GO" id="GO:0032259">
    <property type="term" value="P:methylation"/>
    <property type="evidence" value="ECO:0007669"/>
    <property type="project" value="UniProtKB-KW"/>
</dbReference>
<dbReference type="InterPro" id="IPR025714">
    <property type="entry name" value="Methyltranfer_dom"/>
</dbReference>
<evidence type="ECO:0000256" key="8">
    <source>
        <dbReference type="ARBA" id="ARBA00048428"/>
    </source>
</evidence>
<comment type="catalytic activity">
    <reaction evidence="6">
        <text>arsenic triglutathione + [thioredoxin]-dithiol + S-adenosyl-L-methionine + 2 H2O = methylarsonous acid + [thioredoxin]-disulfide + 3 glutathione + S-adenosyl-L-homocysteine + H(+)</text>
        <dbReference type="Rhea" id="RHEA:69460"/>
        <dbReference type="Rhea" id="RHEA-COMP:10698"/>
        <dbReference type="Rhea" id="RHEA-COMP:10700"/>
        <dbReference type="ChEBI" id="CHEBI:15377"/>
        <dbReference type="ChEBI" id="CHEBI:15378"/>
        <dbReference type="ChEBI" id="CHEBI:17826"/>
        <dbReference type="ChEBI" id="CHEBI:29950"/>
        <dbReference type="ChEBI" id="CHEBI:50058"/>
        <dbReference type="ChEBI" id="CHEBI:57856"/>
        <dbReference type="ChEBI" id="CHEBI:57925"/>
        <dbReference type="ChEBI" id="CHEBI:59789"/>
        <dbReference type="ChEBI" id="CHEBI:183640"/>
        <dbReference type="EC" id="2.1.1.137"/>
    </reaction>
</comment>
<evidence type="ECO:0000256" key="4">
    <source>
        <dbReference type="ARBA" id="ARBA00034521"/>
    </source>
</evidence>
<evidence type="ECO:0000259" key="9">
    <source>
        <dbReference type="Pfam" id="PF13847"/>
    </source>
</evidence>
<dbReference type="Gene3D" id="3.40.50.150">
    <property type="entry name" value="Vaccinia Virus protein VP39"/>
    <property type="match status" value="1"/>
</dbReference>
<dbReference type="EMBL" id="SMGG01000004">
    <property type="protein sequence ID" value="TCK60484.1"/>
    <property type="molecule type" value="Genomic_DNA"/>
</dbReference>
<reference evidence="10 11" key="1">
    <citation type="submission" date="2019-03" db="EMBL/GenBank/DDBJ databases">
        <title>Genomic Encyclopedia of Type Strains, Phase IV (KMG-IV): sequencing the most valuable type-strain genomes for metagenomic binning, comparative biology and taxonomic classification.</title>
        <authorList>
            <person name="Goeker M."/>
        </authorList>
    </citation>
    <scope>NUCLEOTIDE SEQUENCE [LARGE SCALE GENOMIC DNA]</scope>
    <source>
        <strain evidence="10 11">DSM 24984</strain>
    </source>
</reference>
<dbReference type="CDD" id="cd02440">
    <property type="entry name" value="AdoMet_MTases"/>
    <property type="match status" value="1"/>
</dbReference>
<dbReference type="AlphaFoldDB" id="A0A4R1K878"/>
<dbReference type="Proteomes" id="UP000294614">
    <property type="component" value="Unassembled WGS sequence"/>
</dbReference>
<dbReference type="PANTHER" id="PTHR43675:SF8">
    <property type="entry name" value="ARSENITE METHYLTRANSFERASE"/>
    <property type="match status" value="1"/>
</dbReference>
<dbReference type="Pfam" id="PF13847">
    <property type="entry name" value="Methyltransf_31"/>
    <property type="match status" value="1"/>
</dbReference>
<evidence type="ECO:0000256" key="7">
    <source>
        <dbReference type="ARBA" id="ARBA00047943"/>
    </source>
</evidence>
<dbReference type="NCBIfam" id="NF008823">
    <property type="entry name" value="PRK11873.1"/>
    <property type="match status" value="1"/>
</dbReference>
<evidence type="ECO:0000256" key="1">
    <source>
        <dbReference type="ARBA" id="ARBA00022679"/>
    </source>
</evidence>
<keyword evidence="11" id="KW-1185">Reference proteome</keyword>
<comment type="catalytic activity">
    <reaction evidence="7">
        <text>arsenic triglutathione + 2 [thioredoxin]-dithiol + 2 S-adenosyl-L-methionine + H2O = dimethylarsinous acid + 2 [thioredoxin]-disulfide + 3 glutathione + 2 S-adenosyl-L-homocysteine + 2 H(+)</text>
        <dbReference type="Rhea" id="RHEA:69464"/>
        <dbReference type="Rhea" id="RHEA-COMP:10698"/>
        <dbReference type="Rhea" id="RHEA-COMP:10700"/>
        <dbReference type="ChEBI" id="CHEBI:15377"/>
        <dbReference type="ChEBI" id="CHEBI:15378"/>
        <dbReference type="ChEBI" id="CHEBI:23808"/>
        <dbReference type="ChEBI" id="CHEBI:29950"/>
        <dbReference type="ChEBI" id="CHEBI:50058"/>
        <dbReference type="ChEBI" id="CHEBI:57856"/>
        <dbReference type="ChEBI" id="CHEBI:57925"/>
        <dbReference type="ChEBI" id="CHEBI:59789"/>
        <dbReference type="ChEBI" id="CHEBI:183640"/>
        <dbReference type="EC" id="2.1.1.137"/>
    </reaction>
</comment>
<name>A0A4R1K878_9BACT</name>
<sequence>MKRETVKFGMRNKVRDYYGKIAVQVQKKESFGSLACCGGERKLTQIYDKSKLGELPENAVEASLGCADPIRFAELKEGETVLDLGSGGGINVFMAAKHVGESGMVYGLDMTDEMLELAERNRKTMGAGNVRFIKGFIEDIPLEDKTVDVIISNCVINLSDSKERVASEAYRVLKSGGRLAIADIISLKEVSAKMREAAAAWCGCLGGTISAAEYSDILRSAGFENIEVRTEHVYTGEILEEYFLKDRYLSDTIDRKYLDEAGGAFAGAFIKAVKP</sequence>
<feature type="domain" description="Methyltransferase" evidence="9">
    <location>
        <begin position="76"/>
        <end position="222"/>
    </location>
</feature>
<dbReference type="InterPro" id="IPR029063">
    <property type="entry name" value="SAM-dependent_MTases_sf"/>
</dbReference>
<comment type="caution">
    <text evidence="10">The sequence shown here is derived from an EMBL/GenBank/DDBJ whole genome shotgun (WGS) entry which is preliminary data.</text>
</comment>
<dbReference type="InterPro" id="IPR026669">
    <property type="entry name" value="Arsenite_MeTrfase-like"/>
</dbReference>
<dbReference type="OrthoDB" id="9765084at2"/>
<protein>
    <recommendedName>
        <fullName evidence="5">Arsenite methyltransferase</fullName>
        <ecNumber evidence="4">2.1.1.137</ecNumber>
    </recommendedName>
</protein>
<keyword evidence="1 10" id="KW-0808">Transferase</keyword>
<evidence type="ECO:0000313" key="10">
    <source>
        <dbReference type="EMBL" id="TCK60484.1"/>
    </source>
</evidence>
<keyword evidence="10" id="KW-0489">Methyltransferase</keyword>
<keyword evidence="2" id="KW-0949">S-adenosyl-L-methionine</keyword>
<accession>A0A4R1K878</accession>
<dbReference type="GO" id="GO:0030791">
    <property type="term" value="F:arsenite methyltransferase activity"/>
    <property type="evidence" value="ECO:0007669"/>
    <property type="project" value="UniProtKB-EC"/>
</dbReference>
<dbReference type="EC" id="2.1.1.137" evidence="4"/>
<dbReference type="SUPFAM" id="SSF53335">
    <property type="entry name" value="S-adenosyl-L-methionine-dependent methyltransferases"/>
    <property type="match status" value="1"/>
</dbReference>
<dbReference type="RefSeq" id="WP_132873221.1">
    <property type="nucleotide sequence ID" value="NZ_SMGG01000004.1"/>
</dbReference>
<dbReference type="PANTHER" id="PTHR43675">
    <property type="entry name" value="ARSENITE METHYLTRANSFERASE"/>
    <property type="match status" value="1"/>
</dbReference>
<evidence type="ECO:0000256" key="6">
    <source>
        <dbReference type="ARBA" id="ARBA00047941"/>
    </source>
</evidence>
<evidence type="ECO:0000256" key="5">
    <source>
        <dbReference type="ARBA" id="ARBA00034545"/>
    </source>
</evidence>
<evidence type="ECO:0000256" key="3">
    <source>
        <dbReference type="ARBA" id="ARBA00034487"/>
    </source>
</evidence>
<comment type="similarity">
    <text evidence="3">Belongs to the methyltransferase superfamily. Arsenite methyltransferase family.</text>
</comment>
<comment type="catalytic activity">
    <reaction evidence="8">
        <text>arsenic triglutathione + 3 [thioredoxin]-dithiol + 3 S-adenosyl-L-methionine = trimethylarsine + 3 [thioredoxin]-disulfide + 3 glutathione + 3 S-adenosyl-L-homocysteine + 3 H(+)</text>
        <dbReference type="Rhea" id="RHEA:69432"/>
        <dbReference type="Rhea" id="RHEA-COMP:10698"/>
        <dbReference type="Rhea" id="RHEA-COMP:10700"/>
        <dbReference type="ChEBI" id="CHEBI:15378"/>
        <dbReference type="ChEBI" id="CHEBI:27130"/>
        <dbReference type="ChEBI" id="CHEBI:29950"/>
        <dbReference type="ChEBI" id="CHEBI:50058"/>
        <dbReference type="ChEBI" id="CHEBI:57856"/>
        <dbReference type="ChEBI" id="CHEBI:57925"/>
        <dbReference type="ChEBI" id="CHEBI:59789"/>
        <dbReference type="ChEBI" id="CHEBI:183640"/>
        <dbReference type="EC" id="2.1.1.137"/>
    </reaction>
</comment>
<organism evidence="10 11">
    <name type="scientific">Seleniivibrio woodruffii</name>
    <dbReference type="NCBI Taxonomy" id="1078050"/>
    <lineage>
        <taxon>Bacteria</taxon>
        <taxon>Pseudomonadati</taxon>
        <taxon>Deferribacterota</taxon>
        <taxon>Deferribacteres</taxon>
        <taxon>Deferribacterales</taxon>
        <taxon>Geovibrionaceae</taxon>
        <taxon>Seleniivibrio</taxon>
    </lineage>
</organism>
<gene>
    <name evidence="10" type="ORF">C8D98_1358</name>
</gene>
<proteinExistence type="inferred from homology"/>
<evidence type="ECO:0000256" key="2">
    <source>
        <dbReference type="ARBA" id="ARBA00022691"/>
    </source>
</evidence>
<evidence type="ECO:0000313" key="11">
    <source>
        <dbReference type="Proteomes" id="UP000294614"/>
    </source>
</evidence>